<dbReference type="EMBL" id="JAUESC010000387">
    <property type="protein sequence ID" value="KAK0574163.1"/>
    <property type="molecule type" value="Genomic_DNA"/>
</dbReference>
<reference evidence="2" key="1">
    <citation type="journal article" date="2022" name="Plant J.">
        <title>Strategies of tolerance reflected in two North American maple genomes.</title>
        <authorList>
            <person name="McEvoy S.L."/>
            <person name="Sezen U.U."/>
            <person name="Trouern-Trend A."/>
            <person name="McMahon S.M."/>
            <person name="Schaberg P.G."/>
            <person name="Yang J."/>
            <person name="Wegrzyn J.L."/>
            <person name="Swenson N.G."/>
        </authorList>
    </citation>
    <scope>NUCLEOTIDE SEQUENCE</scope>
    <source>
        <strain evidence="2">NS2018</strain>
    </source>
</reference>
<comment type="caution">
    <text evidence="2">The sequence shown here is derived from an EMBL/GenBank/DDBJ whole genome shotgun (WGS) entry which is preliminary data.</text>
</comment>
<keyword evidence="3" id="KW-1185">Reference proteome</keyword>
<gene>
    <name evidence="2" type="ORF">LWI29_019130</name>
</gene>
<dbReference type="Proteomes" id="UP001168877">
    <property type="component" value="Unassembled WGS sequence"/>
</dbReference>
<accession>A0AA39RH77</accession>
<evidence type="ECO:0000256" key="1">
    <source>
        <dbReference type="SAM" id="MobiDB-lite"/>
    </source>
</evidence>
<evidence type="ECO:0000313" key="3">
    <source>
        <dbReference type="Proteomes" id="UP001168877"/>
    </source>
</evidence>
<dbReference type="AlphaFoldDB" id="A0AA39RH77"/>
<reference evidence="2" key="2">
    <citation type="submission" date="2023-06" db="EMBL/GenBank/DDBJ databases">
        <authorList>
            <person name="Swenson N.G."/>
            <person name="Wegrzyn J.L."/>
            <person name="Mcevoy S.L."/>
        </authorList>
    </citation>
    <scope>NUCLEOTIDE SEQUENCE</scope>
    <source>
        <strain evidence="2">NS2018</strain>
        <tissue evidence="2">Leaf</tissue>
    </source>
</reference>
<evidence type="ECO:0008006" key="4">
    <source>
        <dbReference type="Google" id="ProtNLM"/>
    </source>
</evidence>
<dbReference type="Pfam" id="PF14223">
    <property type="entry name" value="Retrotran_gag_2"/>
    <property type="match status" value="1"/>
</dbReference>
<feature type="region of interest" description="Disordered" evidence="1">
    <location>
        <begin position="149"/>
        <end position="216"/>
    </location>
</feature>
<feature type="compositionally biased region" description="Basic residues" evidence="1">
    <location>
        <begin position="173"/>
        <end position="198"/>
    </location>
</feature>
<organism evidence="2 3">
    <name type="scientific">Acer saccharum</name>
    <name type="common">Sugar maple</name>
    <dbReference type="NCBI Taxonomy" id="4024"/>
    <lineage>
        <taxon>Eukaryota</taxon>
        <taxon>Viridiplantae</taxon>
        <taxon>Streptophyta</taxon>
        <taxon>Embryophyta</taxon>
        <taxon>Tracheophyta</taxon>
        <taxon>Spermatophyta</taxon>
        <taxon>Magnoliopsida</taxon>
        <taxon>eudicotyledons</taxon>
        <taxon>Gunneridae</taxon>
        <taxon>Pentapetalae</taxon>
        <taxon>rosids</taxon>
        <taxon>malvids</taxon>
        <taxon>Sapindales</taxon>
        <taxon>Sapindaceae</taxon>
        <taxon>Hippocastanoideae</taxon>
        <taxon>Acereae</taxon>
        <taxon>Acer</taxon>
    </lineage>
</organism>
<evidence type="ECO:0000313" key="2">
    <source>
        <dbReference type="EMBL" id="KAK0574163.1"/>
    </source>
</evidence>
<name>A0AA39RH77_ACESA</name>
<protein>
    <recommendedName>
        <fullName evidence="4">Gag/pol protein</fullName>
    </recommendedName>
</protein>
<sequence>MSTVLLQIIANDKLTGDNNIKWKHKINAILVTKDLKFVLTEECPPTPTAHAAQRVREAYEKWVSSDEKARTYLLASMTDVLITKHEAMTSAFEIMELLQAMFGQPFEQKRHEAVRSVMLTRMKESTSVREHVLNIMSYFNTVEINDMTIDEPSQDSKGKAGEANVVEPSSSNNKKRKRSVGKAKGKPKPKKAQSKKKGTSIDKSKGKCFHCDKVGR</sequence>
<proteinExistence type="predicted"/>
<feature type="compositionally biased region" description="Basic and acidic residues" evidence="1">
    <location>
        <begin position="199"/>
        <end position="216"/>
    </location>
</feature>